<protein>
    <submittedName>
        <fullName evidence="1">Phytanoyl-CoA dioxygenase family protein</fullName>
    </submittedName>
</protein>
<evidence type="ECO:0000313" key="1">
    <source>
        <dbReference type="EMBL" id="UVI31431.1"/>
    </source>
</evidence>
<dbReference type="GO" id="GO:0051213">
    <property type="term" value="F:dioxygenase activity"/>
    <property type="evidence" value="ECO:0007669"/>
    <property type="project" value="UniProtKB-KW"/>
</dbReference>
<dbReference type="Pfam" id="PF05721">
    <property type="entry name" value="PhyH"/>
    <property type="match status" value="1"/>
</dbReference>
<keyword evidence="1" id="KW-0560">Oxidoreductase</keyword>
<reference evidence="1" key="1">
    <citation type="submission" date="2022-01" db="EMBL/GenBank/DDBJ databases">
        <title>Paenibacillus spongiae sp. nov., isolated from marine sponge.</title>
        <authorList>
            <person name="Li Z."/>
            <person name="Zhang M."/>
        </authorList>
    </citation>
    <scope>NUCLEOTIDE SEQUENCE</scope>
    <source>
        <strain evidence="1">PHS-Z3</strain>
    </source>
</reference>
<evidence type="ECO:0000313" key="2">
    <source>
        <dbReference type="Proteomes" id="UP001057877"/>
    </source>
</evidence>
<dbReference type="PANTHER" id="PTHR40470:SF1">
    <property type="entry name" value="PHYTANOYL-COA DIOXYGENASE FAMILY PROTEIN (AFU_ORTHOLOGUE AFUA_2G15850)"/>
    <property type="match status" value="1"/>
</dbReference>
<dbReference type="SUPFAM" id="SSF51197">
    <property type="entry name" value="Clavaminate synthase-like"/>
    <property type="match status" value="1"/>
</dbReference>
<dbReference type="EMBL" id="CP091430">
    <property type="protein sequence ID" value="UVI31431.1"/>
    <property type="molecule type" value="Genomic_DNA"/>
</dbReference>
<proteinExistence type="predicted"/>
<dbReference type="InterPro" id="IPR008775">
    <property type="entry name" value="Phytyl_CoA_dOase-like"/>
</dbReference>
<dbReference type="PANTHER" id="PTHR40470">
    <property type="entry name" value="PHYTANOYL-COA DIOXYGENASE FAMILY PROTEIN (AFU_ORTHOLOGUE AFUA_2G15850)"/>
    <property type="match status" value="1"/>
</dbReference>
<name>A0ABY5SBU6_9BACL</name>
<dbReference type="RefSeq" id="WP_258387493.1">
    <property type="nucleotide sequence ID" value="NZ_CP091430.1"/>
</dbReference>
<keyword evidence="2" id="KW-1185">Reference proteome</keyword>
<accession>A0ABY5SBU6</accession>
<sequence length="261" mass="29898">MISAADKEQYYEQGYLIVRQLYNADQVETIKQGIQKIIDRAQSGEGIDVPWINKEKGIVNRIGNMLSPAYFQQELADSLEHSNIIEIIERILEQPIRYSLFGMLASGDGQGYVQNWHRDLVPLNSPSEVTDLLRDARDLCQMNAALFHDRYLTIVPGSHLRKLTEEQNEALRQNPSGSVPGELVVELEAGDAVFYYPNILHRGYNPEGHFRWTLHHAFRVAASPHREYEGQREWMSGIDMERFGPRVEALLARFSRAMGRS</sequence>
<organism evidence="1 2">
    <name type="scientific">Paenibacillus spongiae</name>
    <dbReference type="NCBI Taxonomy" id="2909671"/>
    <lineage>
        <taxon>Bacteria</taxon>
        <taxon>Bacillati</taxon>
        <taxon>Bacillota</taxon>
        <taxon>Bacilli</taxon>
        <taxon>Bacillales</taxon>
        <taxon>Paenibacillaceae</taxon>
        <taxon>Paenibacillus</taxon>
    </lineage>
</organism>
<dbReference type="Gene3D" id="2.60.120.620">
    <property type="entry name" value="q2cbj1_9rhob like domain"/>
    <property type="match status" value="1"/>
</dbReference>
<keyword evidence="1" id="KW-0223">Dioxygenase</keyword>
<gene>
    <name evidence="1" type="ORF">L1F29_06305</name>
</gene>
<dbReference type="Proteomes" id="UP001057877">
    <property type="component" value="Chromosome"/>
</dbReference>